<dbReference type="InterPro" id="IPR022409">
    <property type="entry name" value="PKD/Chitinase_dom"/>
</dbReference>
<dbReference type="InterPro" id="IPR038607">
    <property type="entry name" value="PhoD-like_sf"/>
</dbReference>
<name>A0A1V9G4Z5_9BACT</name>
<dbReference type="PANTHER" id="PTHR35399:SF2">
    <property type="entry name" value="DUF839 DOMAIN-CONTAINING PROTEIN"/>
    <property type="match status" value="1"/>
</dbReference>
<gene>
    <name evidence="5" type="ORF">A4R26_14805</name>
</gene>
<feature type="chain" id="PRO_5012551457" description="PKD domain-containing protein" evidence="3">
    <location>
        <begin position="23"/>
        <end position="2177"/>
    </location>
</feature>
<dbReference type="SMART" id="SM00089">
    <property type="entry name" value="PKD"/>
    <property type="match status" value="1"/>
</dbReference>
<evidence type="ECO:0000259" key="4">
    <source>
        <dbReference type="PROSITE" id="PS50093"/>
    </source>
</evidence>
<keyword evidence="1 3" id="KW-0732">Signal</keyword>
<dbReference type="EMBL" id="LWBP01000067">
    <property type="protein sequence ID" value="OQP65693.1"/>
    <property type="molecule type" value="Genomic_DNA"/>
</dbReference>
<accession>A0A1V9G4Z5</accession>
<dbReference type="SUPFAM" id="SSF49299">
    <property type="entry name" value="PKD domain"/>
    <property type="match status" value="1"/>
</dbReference>
<dbReference type="InterPro" id="IPR035986">
    <property type="entry name" value="PKD_dom_sf"/>
</dbReference>
<dbReference type="InterPro" id="IPR029052">
    <property type="entry name" value="Metallo-depent_PP-like"/>
</dbReference>
<dbReference type="STRING" id="550983.A4R26_14805"/>
<feature type="signal peptide" evidence="3">
    <location>
        <begin position="1"/>
        <end position="22"/>
    </location>
</feature>
<reference evidence="6" key="1">
    <citation type="submission" date="2016-04" db="EMBL/GenBank/DDBJ databases">
        <authorList>
            <person name="Chen L."/>
            <person name="Zhuang W."/>
            <person name="Wang G."/>
        </authorList>
    </citation>
    <scope>NUCLEOTIDE SEQUENCE [LARGE SCALE GENOMIC DNA]</scope>
    <source>
        <strain evidence="6">208</strain>
    </source>
</reference>
<dbReference type="Gene3D" id="3.60.21.70">
    <property type="entry name" value="PhoD-like phosphatase"/>
    <property type="match status" value="1"/>
</dbReference>
<dbReference type="Gene3D" id="2.60.120.200">
    <property type="match status" value="2"/>
</dbReference>
<sequence>MTKQRLWLLLTALIALITTTRAQSLPGDSIVFGPMFSPVYNDSVRVWVLTKTNTGSGDALSLEVTAGNAPGTPIPGVVHNTDDRLGYRLRSFVYASLVAGETYSAVLKRNGVAVRTSTLKNAANTIGDFEFLTGGCGRIYDTTRCIDRPESQTHKNGDPAIFNKMAAEGSDLMIWLGDATYLLGLQHAMGQCPNGVDDWANKDMAFARYIFYRQFHDSLTRAMPQLAITDNHDTGPNEFDKTMPTLGAMKEIFMDWWPNPEYKSTSAGQGLFSSYKYQDVEFFLLDNRSYRDGIQQQLGPEQLDWLKQGLLNSTAAFKVLISGTPVFAKHWGGRNFSVTAQADDLMQFIKTNNIDGVLAFSADIHEQEFYGRYADGKYPFFDIISGNLNSDVGNGQFSVNYNNERMLRGVKQTYVRVNVYGNAGDRRMKIAYVGLDGQAYFQSIIHADMLKSVDESARRISLQFTNSLKDSSSYDLLVKSGSITYENDRKGNALAAARFNSGTALSYPAPDLSDRAFSIGYWANPAQFLAGANVVLSNASANAGISLGFNSDGYPQYTDHKNNTTYTATRNLVVNKWGYIVWKYDNVKQQLSLFYNGWPVQSWSNVTAPASSSADLIIGSDFNNNHYTGLLDDVTVYGKLISDSRILETSGYTSHRGGVLKVAGASNMFIPGAAVNTALGGNFTIEFWGKLNADPGTNFKILASNGRVNNNTTGISFEFPDNNKLNIVCGTNTGSWNTISDKGSSWNIGEWNHVAVSATKNGMLVYYVNGEKIGETAFAGYAANTFGLALGYSTYYGGSGVQAEMDELRIWNVALSQDSIRKRMHYPLSGSETGLQYYYTFEKHTDTSIISKGAQPYEITLKGGELVSATSPVADIASEYKSRVTGKWSRAGATNNGLSYPDAITVYNSNIVTGKNDDNTLVTGKTSGIDYLKGGWQIDPLNNSFATIKVSLADALPKADSIIKIAGKFYLLQQTAIADSLVTVSQGNYDGQHITFPNVFLEEGVYHLGWQADTTGLSITSTFKVNTGSDDAEQDITAGTMYLTSSDLEFTKDGASDQLLGLRFTGVTIPQGADITNAYLQFTVDEVNTTGDVNLLVGVENTDNPLAMATFDFDIYHRIMNYGDTLIWKPGPFAAVGDAGADQRTPDVSKLLQSIVNRPNWKPGNAVLFTLIDPAAAQIPGYTANTGKRVAQAYENNAANAAKLVVTYTVPDRYQNGTFPLAKKASWKYNDSGTDLSHTNWTDLHYNDSSWAYGNGILGYGDGNATTTLNYGSDANNKRITYYLRNTFTVDDRTKYDSLVFDVLRDDGAIVYVNGTEAFRMNMPAGTVNNNTLASAAVGGTDETTYFRAKTANLLQDGLNVIAVELHQNAANSSDLSFDMEVGFTTPPLKPATYPLTKSAVWHYLDNGSNLDAVAWKDTTYSDRDWATGQGPLGYGDPMTTTIGYGPDANNKYITSYFRRDMTIDTAALPDSVEFGVRRDDGFIFYVNGVEVIRDNMPAGVITYQTVSANTIDGAAESIYYTFKLPKTIFRQGRNQLAVEVHNRSANSSDLGFDCYIKDAPKLNPPVACTDKHIGCFTSIVPTAQTNKMIIPAEHDFQMIFKQGDAYKNAPGTVPGNHDFTGYVPMNGSSVRGHLSVNHENSPGGVSMLEIHYNDTTRLWYVDSSRPVDFYNNALVTTMRNCSGGITPWGTVITSEESLNGGDVNGDGYEDVGWNVEIDPVTAKVMDYDGDGKQDKLWAMGRMNHENVVVAADRKTVYYGEDGGTHCVYKFVADVAGNLSAGKVYVLSLDQPLVNDDPSGNTARWIQLPNATPNDRNNMSSIAASLGGTNFNGVEDCEISPVDGKIYFTSKGKNRVYRFTDKGGIVENFETFVGGMSYQLNTRQGVYTEAWGGGNDNLTFDDKGNLWVLQDGGNYYIWVVRPDHTQSNPRVELFGSMPSGSEPTGLTFSPDYRFGFVSVQHPGGNNVAQPDATLNNVTFNGSATIVIALDENLGTQKPVANFKADTTVITSGNKVVFTDISKYYPTTRSWKFEGGTPATSTKATETVTYNQAGKYKVELVVSNAAGADTVVKTQYITVNSVTAVPDVALAKELKVYPNPTDGWIKVEFSLPVGKKITLELYDAIGKKLTNLDKLVSTGTLQQMDYNIRPYVKNSQVFTIVFRTENGIVSRRLLYLNR</sequence>
<dbReference type="Proteomes" id="UP000192276">
    <property type="component" value="Unassembled WGS sequence"/>
</dbReference>
<evidence type="ECO:0000256" key="1">
    <source>
        <dbReference type="ARBA" id="ARBA00022729"/>
    </source>
</evidence>
<dbReference type="InterPro" id="IPR013783">
    <property type="entry name" value="Ig-like_fold"/>
</dbReference>
<comment type="caution">
    <text evidence="5">The sequence shown here is derived from an EMBL/GenBank/DDBJ whole genome shotgun (WGS) entry which is preliminary data.</text>
</comment>
<dbReference type="GO" id="GO:0005975">
    <property type="term" value="P:carbohydrate metabolic process"/>
    <property type="evidence" value="ECO:0007669"/>
    <property type="project" value="UniProtKB-ARBA"/>
</dbReference>
<dbReference type="RefSeq" id="WP_081163296.1">
    <property type="nucleotide sequence ID" value="NZ_LWBP01000067.1"/>
</dbReference>
<dbReference type="Pfam" id="PF13385">
    <property type="entry name" value="Laminin_G_3"/>
    <property type="match status" value="2"/>
</dbReference>
<keyword evidence="6" id="KW-1185">Reference proteome</keyword>
<evidence type="ECO:0000256" key="2">
    <source>
        <dbReference type="ARBA" id="ARBA00023157"/>
    </source>
</evidence>
<feature type="domain" description="PKD" evidence="4">
    <location>
        <begin position="1998"/>
        <end position="2083"/>
    </location>
</feature>
<dbReference type="Gene3D" id="2.60.40.10">
    <property type="entry name" value="Immunoglobulins"/>
    <property type="match status" value="1"/>
</dbReference>
<evidence type="ECO:0000256" key="3">
    <source>
        <dbReference type="SAM" id="SignalP"/>
    </source>
</evidence>
<dbReference type="PROSITE" id="PS50093">
    <property type="entry name" value="PKD"/>
    <property type="match status" value="1"/>
</dbReference>
<dbReference type="SMART" id="SM00560">
    <property type="entry name" value="LamGL"/>
    <property type="match status" value="2"/>
</dbReference>
<evidence type="ECO:0000313" key="5">
    <source>
        <dbReference type="EMBL" id="OQP65693.1"/>
    </source>
</evidence>
<dbReference type="OrthoDB" id="9801383at2"/>
<dbReference type="Pfam" id="PF09423">
    <property type="entry name" value="PhoD"/>
    <property type="match status" value="1"/>
</dbReference>
<dbReference type="Pfam" id="PF05787">
    <property type="entry name" value="PhoX"/>
    <property type="match status" value="1"/>
</dbReference>
<dbReference type="SUPFAM" id="SSF63825">
    <property type="entry name" value="YWTD domain"/>
    <property type="match status" value="1"/>
</dbReference>
<dbReference type="InterPro" id="IPR006558">
    <property type="entry name" value="LamG-like"/>
</dbReference>
<dbReference type="InterPro" id="IPR000601">
    <property type="entry name" value="PKD_dom"/>
</dbReference>
<dbReference type="InterPro" id="IPR008557">
    <property type="entry name" value="PhoX"/>
</dbReference>
<organism evidence="5 6">
    <name type="scientific">Niastella populi</name>
    <dbReference type="NCBI Taxonomy" id="550983"/>
    <lineage>
        <taxon>Bacteria</taxon>
        <taxon>Pseudomonadati</taxon>
        <taxon>Bacteroidota</taxon>
        <taxon>Chitinophagia</taxon>
        <taxon>Chitinophagales</taxon>
        <taxon>Chitinophagaceae</taxon>
        <taxon>Niastella</taxon>
    </lineage>
</organism>
<protein>
    <recommendedName>
        <fullName evidence="4">PKD domain-containing protein</fullName>
    </recommendedName>
</protein>
<evidence type="ECO:0000313" key="6">
    <source>
        <dbReference type="Proteomes" id="UP000192276"/>
    </source>
</evidence>
<dbReference type="InterPro" id="IPR013320">
    <property type="entry name" value="ConA-like_dom_sf"/>
</dbReference>
<keyword evidence="2" id="KW-1015">Disulfide bond</keyword>
<proteinExistence type="predicted"/>
<dbReference type="GO" id="GO:0004553">
    <property type="term" value="F:hydrolase activity, hydrolyzing O-glycosyl compounds"/>
    <property type="evidence" value="ECO:0007669"/>
    <property type="project" value="UniProtKB-ARBA"/>
</dbReference>
<dbReference type="SUPFAM" id="SSF49899">
    <property type="entry name" value="Concanavalin A-like lectins/glucanases"/>
    <property type="match status" value="2"/>
</dbReference>
<dbReference type="Pfam" id="PF00801">
    <property type="entry name" value="PKD"/>
    <property type="match status" value="1"/>
</dbReference>
<dbReference type="CDD" id="cd00146">
    <property type="entry name" value="PKD"/>
    <property type="match status" value="1"/>
</dbReference>
<dbReference type="Gene3D" id="2.60.120.260">
    <property type="entry name" value="Galactose-binding domain-like"/>
    <property type="match status" value="2"/>
</dbReference>
<dbReference type="InterPro" id="IPR018946">
    <property type="entry name" value="PhoD-like_MPP"/>
</dbReference>
<dbReference type="PANTHER" id="PTHR35399">
    <property type="entry name" value="SLR8030 PROTEIN"/>
    <property type="match status" value="1"/>
</dbReference>
<dbReference type="SUPFAM" id="SSF56300">
    <property type="entry name" value="Metallo-dependent phosphatases"/>
    <property type="match status" value="1"/>
</dbReference>